<gene>
    <name evidence="1" type="ORF">FGO68_gene11185</name>
</gene>
<reference evidence="1" key="1">
    <citation type="submission" date="2019-06" db="EMBL/GenBank/DDBJ databases">
        <authorList>
            <person name="Zheng W."/>
        </authorList>
    </citation>
    <scope>NUCLEOTIDE SEQUENCE</scope>
    <source>
        <strain evidence="1">QDHG01</strain>
    </source>
</reference>
<sequence length="66" mass="7622">MRRPQPSHNTLETSAQLCFRWSSDDTASSYIQTANEYSPIHQFNQNVLLIYINLHYQSHSLGIVQA</sequence>
<comment type="caution">
    <text evidence="1">The sequence shown here is derived from an EMBL/GenBank/DDBJ whole genome shotgun (WGS) entry which is preliminary data.</text>
</comment>
<dbReference type="AlphaFoldDB" id="A0A8J8T7Q6"/>
<protein>
    <submittedName>
        <fullName evidence="1">Uncharacterized protein</fullName>
    </submittedName>
</protein>
<keyword evidence="2" id="KW-1185">Reference proteome</keyword>
<evidence type="ECO:0000313" key="1">
    <source>
        <dbReference type="EMBL" id="TNV85577.1"/>
    </source>
</evidence>
<name>A0A8J8T7Q6_HALGN</name>
<evidence type="ECO:0000313" key="2">
    <source>
        <dbReference type="Proteomes" id="UP000785679"/>
    </source>
</evidence>
<accession>A0A8J8T7Q6</accession>
<dbReference type="EMBL" id="RRYP01001712">
    <property type="protein sequence ID" value="TNV85577.1"/>
    <property type="molecule type" value="Genomic_DNA"/>
</dbReference>
<dbReference type="Proteomes" id="UP000785679">
    <property type="component" value="Unassembled WGS sequence"/>
</dbReference>
<proteinExistence type="predicted"/>
<organism evidence="1 2">
    <name type="scientific">Halteria grandinella</name>
    <dbReference type="NCBI Taxonomy" id="5974"/>
    <lineage>
        <taxon>Eukaryota</taxon>
        <taxon>Sar</taxon>
        <taxon>Alveolata</taxon>
        <taxon>Ciliophora</taxon>
        <taxon>Intramacronucleata</taxon>
        <taxon>Spirotrichea</taxon>
        <taxon>Stichotrichia</taxon>
        <taxon>Sporadotrichida</taxon>
        <taxon>Halteriidae</taxon>
        <taxon>Halteria</taxon>
    </lineage>
</organism>